<keyword evidence="3" id="KW-1185">Reference proteome</keyword>
<dbReference type="PANTHER" id="PTHR37576">
    <property type="entry name" value="DEFECT AT LOW TEMPERATURE PROTEIN 1"/>
    <property type="match status" value="1"/>
</dbReference>
<comment type="caution">
    <text evidence="2">The sequence shown here is derived from an EMBL/GenBank/DDBJ whole genome shotgun (WGS) entry which is preliminary data.</text>
</comment>
<feature type="chain" id="PRO_5042875352" evidence="1">
    <location>
        <begin position="17"/>
        <end position="113"/>
    </location>
</feature>
<accession>A0AAN6NJY5</accession>
<reference evidence="2" key="2">
    <citation type="submission" date="2023-06" db="EMBL/GenBank/DDBJ databases">
        <authorList>
            <consortium name="Lawrence Berkeley National Laboratory"/>
            <person name="Mondo S.J."/>
            <person name="Hensen N."/>
            <person name="Bonometti L."/>
            <person name="Westerberg I."/>
            <person name="Brannstrom I.O."/>
            <person name="Guillou S."/>
            <person name="Cros-Aarteil S."/>
            <person name="Calhoun S."/>
            <person name="Haridas S."/>
            <person name="Kuo A."/>
            <person name="Pangilinan J."/>
            <person name="Riley R."/>
            <person name="Labutti K."/>
            <person name="Andreopoulos B."/>
            <person name="Lipzen A."/>
            <person name="Chen C."/>
            <person name="Yanf M."/>
            <person name="Daum C."/>
            <person name="Ng V."/>
            <person name="Clum A."/>
            <person name="Steindorff A."/>
            <person name="Ohm R."/>
            <person name="Martin F."/>
            <person name="Silar P."/>
            <person name="Natvig D."/>
            <person name="Lalanne C."/>
            <person name="Gautier V."/>
            <person name="Ament-Velasquez S.L."/>
            <person name="Kruys A."/>
            <person name="Hutchinson M.I."/>
            <person name="Powell A.J."/>
            <person name="Barry K."/>
            <person name="Miller A.N."/>
            <person name="Grigoriev I.V."/>
            <person name="Debuchy R."/>
            <person name="Gladieux P."/>
            <person name="Thoren M.H."/>
            <person name="Johannesson H."/>
        </authorList>
    </citation>
    <scope>NUCLEOTIDE SEQUENCE</scope>
    <source>
        <strain evidence="2">CBS 626.80</strain>
    </source>
</reference>
<sequence>MAILVLFWGWWRLGRSFSISPLEFAKAILPSHYTIPSPCGDGVAQSDIGLSSIFATCSSNASVSQLVDHVCQGVEGADFEPMVQYGVIDGTDRLGFALRTTRSMRKPREGDLL</sequence>
<dbReference type="PANTHER" id="PTHR37576:SF2">
    <property type="entry name" value="DEFECT AT LOW TEMPERATURE PROTEIN 1"/>
    <property type="match status" value="1"/>
</dbReference>
<proteinExistence type="predicted"/>
<evidence type="ECO:0000256" key="1">
    <source>
        <dbReference type="SAM" id="SignalP"/>
    </source>
</evidence>
<organism evidence="2 3">
    <name type="scientific">Pseudoneurospora amorphoporcata</name>
    <dbReference type="NCBI Taxonomy" id="241081"/>
    <lineage>
        <taxon>Eukaryota</taxon>
        <taxon>Fungi</taxon>
        <taxon>Dikarya</taxon>
        <taxon>Ascomycota</taxon>
        <taxon>Pezizomycotina</taxon>
        <taxon>Sordariomycetes</taxon>
        <taxon>Sordariomycetidae</taxon>
        <taxon>Sordariales</taxon>
        <taxon>Sordariaceae</taxon>
        <taxon>Pseudoneurospora</taxon>
    </lineage>
</organism>
<keyword evidence="1" id="KW-0732">Signal</keyword>
<feature type="signal peptide" evidence="1">
    <location>
        <begin position="1"/>
        <end position="16"/>
    </location>
</feature>
<dbReference type="Proteomes" id="UP001303222">
    <property type="component" value="Unassembled WGS sequence"/>
</dbReference>
<evidence type="ECO:0000313" key="3">
    <source>
        <dbReference type="Proteomes" id="UP001303222"/>
    </source>
</evidence>
<dbReference type="EMBL" id="MU859387">
    <property type="protein sequence ID" value="KAK3947214.1"/>
    <property type="molecule type" value="Genomic_DNA"/>
</dbReference>
<name>A0AAN6NJY5_9PEZI</name>
<gene>
    <name evidence="2" type="ORF">QBC32DRAFT_94157</name>
</gene>
<reference evidence="2" key="1">
    <citation type="journal article" date="2023" name="Mol. Phylogenet. Evol.">
        <title>Genome-scale phylogeny and comparative genomics of the fungal order Sordariales.</title>
        <authorList>
            <person name="Hensen N."/>
            <person name="Bonometti L."/>
            <person name="Westerberg I."/>
            <person name="Brannstrom I.O."/>
            <person name="Guillou S."/>
            <person name="Cros-Aarteil S."/>
            <person name="Calhoun S."/>
            <person name="Haridas S."/>
            <person name="Kuo A."/>
            <person name="Mondo S."/>
            <person name="Pangilinan J."/>
            <person name="Riley R."/>
            <person name="LaButti K."/>
            <person name="Andreopoulos B."/>
            <person name="Lipzen A."/>
            <person name="Chen C."/>
            <person name="Yan M."/>
            <person name="Daum C."/>
            <person name="Ng V."/>
            <person name="Clum A."/>
            <person name="Steindorff A."/>
            <person name="Ohm R.A."/>
            <person name="Martin F."/>
            <person name="Silar P."/>
            <person name="Natvig D.O."/>
            <person name="Lalanne C."/>
            <person name="Gautier V."/>
            <person name="Ament-Velasquez S.L."/>
            <person name="Kruys A."/>
            <person name="Hutchinson M.I."/>
            <person name="Powell A.J."/>
            <person name="Barry K."/>
            <person name="Miller A.N."/>
            <person name="Grigoriev I.V."/>
            <person name="Debuchy R."/>
            <person name="Gladieux P."/>
            <person name="Hiltunen Thoren M."/>
            <person name="Johannesson H."/>
        </authorList>
    </citation>
    <scope>NUCLEOTIDE SEQUENCE</scope>
    <source>
        <strain evidence="2">CBS 626.80</strain>
    </source>
</reference>
<dbReference type="AlphaFoldDB" id="A0AAN6NJY5"/>
<evidence type="ECO:0000313" key="2">
    <source>
        <dbReference type="EMBL" id="KAK3947214.1"/>
    </source>
</evidence>
<protein>
    <submittedName>
        <fullName evidence="2">Uncharacterized protein</fullName>
    </submittedName>
</protein>